<dbReference type="STRING" id="488538.SAR116_1396"/>
<dbReference type="Pfam" id="PF03602">
    <property type="entry name" value="Cons_hypoth95"/>
    <property type="match status" value="1"/>
</dbReference>
<name>D5BTP2_PUNMI</name>
<dbReference type="GO" id="GO:0061542">
    <property type="term" value="F:3-demethylubiquinol 3-O-methyltransferase activity"/>
    <property type="evidence" value="ECO:0007669"/>
    <property type="project" value="UniProtKB-EC"/>
</dbReference>
<dbReference type="OrthoDB" id="9805492at2"/>
<dbReference type="PANTHER" id="PTHR43042:SF2">
    <property type="entry name" value="SAM-DEPENDENT METHYLTRANSFERASE"/>
    <property type="match status" value="1"/>
</dbReference>
<dbReference type="AlphaFoldDB" id="D5BTP2"/>
<dbReference type="GO" id="GO:0032259">
    <property type="term" value="P:methylation"/>
    <property type="evidence" value="ECO:0007669"/>
    <property type="project" value="UniProtKB-KW"/>
</dbReference>
<keyword evidence="1" id="KW-0489">Methyltransferase</keyword>
<dbReference type="EMBL" id="CP001751">
    <property type="protein sequence ID" value="ADE39639.1"/>
    <property type="molecule type" value="Genomic_DNA"/>
</dbReference>
<protein>
    <submittedName>
        <fullName evidence="1">SAM-dependent methyltransferase</fullName>
        <ecNumber evidence="1">2.1.1.64</ecNumber>
    </submittedName>
</protein>
<dbReference type="InterPro" id="IPR013780">
    <property type="entry name" value="Glyco_hydro_b"/>
</dbReference>
<organism evidence="1 2">
    <name type="scientific">Puniceispirillum marinum (strain IMCC1322)</name>
    <dbReference type="NCBI Taxonomy" id="488538"/>
    <lineage>
        <taxon>Bacteria</taxon>
        <taxon>Pseudomonadati</taxon>
        <taxon>Pseudomonadota</taxon>
        <taxon>Alphaproteobacteria</taxon>
        <taxon>Candidatus Puniceispirillales</taxon>
        <taxon>Candidatus Puniceispirillaceae</taxon>
        <taxon>Candidatus Puniceispirillum</taxon>
    </lineage>
</organism>
<dbReference type="Gene3D" id="3.40.50.150">
    <property type="entry name" value="Vaccinia Virus protein VP39"/>
    <property type="match status" value="1"/>
</dbReference>
<evidence type="ECO:0000313" key="1">
    <source>
        <dbReference type="EMBL" id="ADE39639.1"/>
    </source>
</evidence>
<dbReference type="KEGG" id="apb:SAR116_1396"/>
<keyword evidence="1" id="KW-0808">Transferase</keyword>
<dbReference type="eggNOG" id="COG1092">
    <property type="taxonomic scope" value="Bacteria"/>
</dbReference>
<dbReference type="Gene3D" id="2.60.40.1180">
    <property type="entry name" value="Golgi alpha-mannosidase II"/>
    <property type="match status" value="1"/>
</dbReference>
<dbReference type="EC" id="2.1.1.64" evidence="1"/>
<dbReference type="RefSeq" id="WP_013046266.1">
    <property type="nucleotide sequence ID" value="NC_014010.1"/>
</dbReference>
<dbReference type="SUPFAM" id="SSF53335">
    <property type="entry name" value="S-adenosyl-L-methionine-dependent methyltransferases"/>
    <property type="match status" value="1"/>
</dbReference>
<keyword evidence="2" id="KW-1185">Reference proteome</keyword>
<dbReference type="PANTHER" id="PTHR43042">
    <property type="entry name" value="SAM-DEPENDENT METHYLTRANSFERASE"/>
    <property type="match status" value="1"/>
</dbReference>
<dbReference type="HOGENOM" id="CLU_051804_1_0_5"/>
<sequence>MAQTESNLINPALANLPQPVIVTSNDWHDYALIDSGHQRKLERFGKFYFIRPEPQAMWSPRLDESAWKADGVFVASHSETDSGEGGGWKLQNSLPDNWLINYQNLRFFARPTPFRHLGFFPEQAAHWDWCAEAIKQRLISQPDSRPRILNLFAYSGVASLHAAAAGADVTHLDASKKAVAYAFENRDASDMQDAPIRFITDDAMRFVEREIRRGRHYDGIIMDPPKYGRGPKGEFWRIEDDLPALLKACRNLLSDNPLFMVLTIYAIRASSLAAHYAMAEAVNGLGGTVTSGELAVQEDMIKEHHAPRVVSQANFARWHAG</sequence>
<evidence type="ECO:0000313" key="2">
    <source>
        <dbReference type="Proteomes" id="UP000007460"/>
    </source>
</evidence>
<dbReference type="CDD" id="cd02440">
    <property type="entry name" value="AdoMet_MTases"/>
    <property type="match status" value="1"/>
</dbReference>
<proteinExistence type="predicted"/>
<gene>
    <name evidence="1" type="ordered locus">SAR116_1396</name>
</gene>
<dbReference type="InterPro" id="IPR029063">
    <property type="entry name" value="SAM-dependent_MTases_sf"/>
</dbReference>
<accession>D5BTP2</accession>
<dbReference type="Proteomes" id="UP000007460">
    <property type="component" value="Chromosome"/>
</dbReference>
<reference evidence="1 2" key="1">
    <citation type="journal article" date="2010" name="J. Bacteriol.">
        <title>Complete genome sequence of "Candidatus Puniceispirillum marinum" IMCC1322, a representative of the SAR116 clade in the Alphaproteobacteria.</title>
        <authorList>
            <person name="Oh H.M."/>
            <person name="Kwon K.K."/>
            <person name="Kang I."/>
            <person name="Kang S.G."/>
            <person name="Lee J.H."/>
            <person name="Kim S.J."/>
            <person name="Cho J.C."/>
        </authorList>
    </citation>
    <scope>NUCLEOTIDE SEQUENCE [LARGE SCALE GENOMIC DNA]</scope>
    <source>
        <strain evidence="1 2">IMCC1322</strain>
    </source>
</reference>